<gene>
    <name evidence="1" type="ORF">JRQ81_008009</name>
</gene>
<evidence type="ECO:0000313" key="1">
    <source>
        <dbReference type="EMBL" id="KAJ7341948.1"/>
    </source>
</evidence>
<name>A0A9Q0Y7C3_9SAUR</name>
<comment type="caution">
    <text evidence="1">The sequence shown here is derived from an EMBL/GenBank/DDBJ whole genome shotgun (WGS) entry which is preliminary data.</text>
</comment>
<protein>
    <submittedName>
        <fullName evidence="1">Uncharacterized protein</fullName>
    </submittedName>
</protein>
<organism evidence="1 2">
    <name type="scientific">Phrynocephalus forsythii</name>
    <dbReference type="NCBI Taxonomy" id="171643"/>
    <lineage>
        <taxon>Eukaryota</taxon>
        <taxon>Metazoa</taxon>
        <taxon>Chordata</taxon>
        <taxon>Craniata</taxon>
        <taxon>Vertebrata</taxon>
        <taxon>Euteleostomi</taxon>
        <taxon>Lepidosauria</taxon>
        <taxon>Squamata</taxon>
        <taxon>Bifurcata</taxon>
        <taxon>Unidentata</taxon>
        <taxon>Episquamata</taxon>
        <taxon>Toxicofera</taxon>
        <taxon>Iguania</taxon>
        <taxon>Acrodonta</taxon>
        <taxon>Agamidae</taxon>
        <taxon>Agaminae</taxon>
        <taxon>Phrynocephalus</taxon>
    </lineage>
</organism>
<accession>A0A9Q0Y7C3</accession>
<proteinExistence type="predicted"/>
<reference evidence="1" key="1">
    <citation type="journal article" date="2023" name="DNA Res.">
        <title>Chromosome-level genome assembly of Phrynocephalus forsythii using third-generation DNA sequencing and Hi-C analysis.</title>
        <authorList>
            <person name="Qi Y."/>
            <person name="Zhao W."/>
            <person name="Zhao Y."/>
            <person name="Niu C."/>
            <person name="Cao S."/>
            <person name="Zhang Y."/>
        </authorList>
    </citation>
    <scope>NUCLEOTIDE SEQUENCE</scope>
    <source>
        <tissue evidence="1">Muscle</tissue>
    </source>
</reference>
<dbReference type="AlphaFoldDB" id="A0A9Q0Y7C3"/>
<dbReference type="Proteomes" id="UP001142489">
    <property type="component" value="Unassembled WGS sequence"/>
</dbReference>
<sequence length="71" mass="8280">MPSRLSLIQRVIVKIRRDRANIILITPWWPRQAWFAHLLRLSTEHLRLPLFASLLSRDDGAILHPTSTISN</sequence>
<evidence type="ECO:0000313" key="2">
    <source>
        <dbReference type="Proteomes" id="UP001142489"/>
    </source>
</evidence>
<keyword evidence="2" id="KW-1185">Reference proteome</keyword>
<dbReference type="OrthoDB" id="2897838at2759"/>
<dbReference type="EMBL" id="JAPFRF010000002">
    <property type="protein sequence ID" value="KAJ7341948.1"/>
    <property type="molecule type" value="Genomic_DNA"/>
</dbReference>